<feature type="binding site" evidence="5">
    <location>
        <position position="166"/>
    </location>
    <ligand>
        <name>Fe cation</name>
        <dbReference type="ChEBI" id="CHEBI:24875"/>
        <note>catalytic</note>
    </ligand>
</feature>
<dbReference type="GO" id="GO:0042574">
    <property type="term" value="P:retinal metabolic process"/>
    <property type="evidence" value="ECO:0007669"/>
    <property type="project" value="TreeGrafter"/>
</dbReference>
<evidence type="ECO:0000256" key="1">
    <source>
        <dbReference type="ARBA" id="ARBA00006787"/>
    </source>
</evidence>
<feature type="binding site" evidence="5">
    <location>
        <position position="229"/>
    </location>
    <ligand>
        <name>Fe cation</name>
        <dbReference type="ChEBI" id="CHEBI:24875"/>
        <note>catalytic</note>
    </ligand>
</feature>
<name>A0AA36GRZ4_CYLNA</name>
<feature type="binding site" evidence="5">
    <location>
        <position position="516"/>
    </location>
    <ligand>
        <name>Fe cation</name>
        <dbReference type="ChEBI" id="CHEBI:24875"/>
        <note>catalytic</note>
    </ligand>
</feature>
<evidence type="ECO:0000313" key="7">
    <source>
        <dbReference type="Proteomes" id="UP001176961"/>
    </source>
</evidence>
<dbReference type="Proteomes" id="UP001176961">
    <property type="component" value="Unassembled WGS sequence"/>
</dbReference>
<feature type="binding site" evidence="5">
    <location>
        <position position="303"/>
    </location>
    <ligand>
        <name>Fe cation</name>
        <dbReference type="ChEBI" id="CHEBI:24875"/>
        <note>catalytic</note>
    </ligand>
</feature>
<evidence type="ECO:0000313" key="6">
    <source>
        <dbReference type="EMBL" id="CAJ0597178.1"/>
    </source>
</evidence>
<keyword evidence="7" id="KW-1185">Reference proteome</keyword>
<comment type="similarity">
    <text evidence="1">Belongs to the carotenoid oxygenase family.</text>
</comment>
<dbReference type="AlphaFoldDB" id="A0AA36GRZ4"/>
<sequence>MGYKQLFENFENVNEPSECKLIGSVPSWLSGTMLRNGPGMFKLGGTEYKHWFDGLAYIQRYHFSNGKMFYSARYLESEAYKACMAAQRLVATAFGTRSCGELASTFSTENELRDNCLIAFTTVGDAVYALTEIPCLARVDIDSLDYKDRVDIRDHLKIVLHTFTAHTHTDPAGNILNIGSQFGRKSNYIFAEIKNPLKIEGAKSPHSFEYTELLGMVPATDALAPAYYHSFGVTENYFILFESPERINIMKKAQKKEGEAQKCINECMYWDEKAKSVNVIIFDRIKRTKIERKITSDAFFTYHHANAYEKDGYLVVDYCKMLNPGNLDDFLLEHMRDGTYKTRNPNLAPYLHRMIIPLTVSDSRKPDEDLLSSCSFANFGCKAVLRMDGSIHCTDVKMSEISFDFPRYNYDLNMKDYRYVYGADVFCGNSKNGIIKVDLKNRTSKVWFMDNDSQICAEPILVNKPDYKKEDDGILLVPVMTTIKNDTPYVAIIDAETLKEMGRFLVPQSRIPFGFHSHYTPR</sequence>
<keyword evidence="4 5" id="KW-0408">Iron</keyword>
<dbReference type="PANTHER" id="PTHR10543">
    <property type="entry name" value="BETA-CAROTENE DIOXYGENASE"/>
    <property type="match status" value="1"/>
</dbReference>
<evidence type="ECO:0000256" key="5">
    <source>
        <dbReference type="PIRSR" id="PIRSR604294-1"/>
    </source>
</evidence>
<dbReference type="EMBL" id="CATQJL010000223">
    <property type="protein sequence ID" value="CAJ0597178.1"/>
    <property type="molecule type" value="Genomic_DNA"/>
</dbReference>
<organism evidence="6 7">
    <name type="scientific">Cylicocyclus nassatus</name>
    <name type="common">Nematode worm</name>
    <dbReference type="NCBI Taxonomy" id="53992"/>
    <lineage>
        <taxon>Eukaryota</taxon>
        <taxon>Metazoa</taxon>
        <taxon>Ecdysozoa</taxon>
        <taxon>Nematoda</taxon>
        <taxon>Chromadorea</taxon>
        <taxon>Rhabditida</taxon>
        <taxon>Rhabditina</taxon>
        <taxon>Rhabditomorpha</taxon>
        <taxon>Strongyloidea</taxon>
        <taxon>Strongylidae</taxon>
        <taxon>Cylicocyclus</taxon>
    </lineage>
</organism>
<keyword evidence="3" id="KW-0560">Oxidoreductase</keyword>
<evidence type="ECO:0000256" key="2">
    <source>
        <dbReference type="ARBA" id="ARBA00022723"/>
    </source>
</evidence>
<proteinExistence type="inferred from homology"/>
<reference evidence="6" key="1">
    <citation type="submission" date="2023-07" db="EMBL/GenBank/DDBJ databases">
        <authorList>
            <consortium name="CYATHOMIX"/>
        </authorList>
    </citation>
    <scope>NUCLEOTIDE SEQUENCE</scope>
    <source>
        <strain evidence="6">N/A</strain>
    </source>
</reference>
<dbReference type="InterPro" id="IPR004294">
    <property type="entry name" value="Carotenoid_Oase"/>
</dbReference>
<dbReference type="GO" id="GO:0010436">
    <property type="term" value="F:carotenoid dioxygenase activity"/>
    <property type="evidence" value="ECO:0007669"/>
    <property type="project" value="TreeGrafter"/>
</dbReference>
<comment type="caution">
    <text evidence="6">The sequence shown here is derived from an EMBL/GenBank/DDBJ whole genome shotgun (WGS) entry which is preliminary data.</text>
</comment>
<dbReference type="GO" id="GO:0046872">
    <property type="term" value="F:metal ion binding"/>
    <property type="evidence" value="ECO:0007669"/>
    <property type="project" value="UniProtKB-KW"/>
</dbReference>
<evidence type="ECO:0000256" key="3">
    <source>
        <dbReference type="ARBA" id="ARBA00023002"/>
    </source>
</evidence>
<comment type="cofactor">
    <cofactor evidence="5">
        <name>Fe(2+)</name>
        <dbReference type="ChEBI" id="CHEBI:29033"/>
    </cofactor>
    <text evidence="5">Binds 1 Fe(2+) ion per subunit.</text>
</comment>
<keyword evidence="2 5" id="KW-0479">Metal-binding</keyword>
<accession>A0AA36GRZ4</accession>
<evidence type="ECO:0000256" key="4">
    <source>
        <dbReference type="ARBA" id="ARBA00023004"/>
    </source>
</evidence>
<dbReference type="GO" id="GO:0003834">
    <property type="term" value="F:beta-carotene 15,15'-dioxygenase activity"/>
    <property type="evidence" value="ECO:0007669"/>
    <property type="project" value="TreeGrafter"/>
</dbReference>
<dbReference type="GO" id="GO:0016121">
    <property type="term" value="P:carotene catabolic process"/>
    <property type="evidence" value="ECO:0007669"/>
    <property type="project" value="TreeGrafter"/>
</dbReference>
<dbReference type="Pfam" id="PF03055">
    <property type="entry name" value="RPE65"/>
    <property type="match status" value="1"/>
</dbReference>
<dbReference type="PANTHER" id="PTHR10543:SF24">
    <property type="entry name" value="CAROTENOID ISOMEROOXYGENASE"/>
    <property type="match status" value="1"/>
</dbReference>
<protein>
    <submittedName>
        <fullName evidence="6">Uncharacterized protein</fullName>
    </submittedName>
</protein>
<gene>
    <name evidence="6" type="ORF">CYNAS_LOCUS9161</name>
</gene>